<proteinExistence type="predicted"/>
<protein>
    <submittedName>
        <fullName evidence="8">LAME_0F01970g1_1</fullName>
    </submittedName>
</protein>
<comment type="subcellular location">
    <subcellularLocation>
        <location evidence="1">Cytoplasm</location>
    </subcellularLocation>
</comment>
<evidence type="ECO:0000256" key="5">
    <source>
        <dbReference type="ARBA" id="ARBA00022837"/>
    </source>
</evidence>
<evidence type="ECO:0000256" key="1">
    <source>
        <dbReference type="ARBA" id="ARBA00004496"/>
    </source>
</evidence>
<reference evidence="9" key="1">
    <citation type="submission" date="2016-03" db="EMBL/GenBank/DDBJ databases">
        <authorList>
            <person name="Devillers Hugo."/>
        </authorList>
    </citation>
    <scope>NUCLEOTIDE SEQUENCE [LARGE SCALE GENOMIC DNA]</scope>
</reference>
<dbReference type="AlphaFoldDB" id="A0A1G4JQ36"/>
<dbReference type="PANTHER" id="PTHR46212:SF3">
    <property type="entry name" value="GH27120P"/>
    <property type="match status" value="1"/>
</dbReference>
<evidence type="ECO:0000313" key="8">
    <source>
        <dbReference type="EMBL" id="SCU92907.1"/>
    </source>
</evidence>
<evidence type="ECO:0000256" key="3">
    <source>
        <dbReference type="ARBA" id="ARBA00022723"/>
    </source>
</evidence>
<sequence length="353" mass="40382">MCARRLNYAGGDNLPLYATPEEAMKAGQRRDEEERRRRARKYEYLPPVQNSRQSSAPPMAIPVQRPMNPSFNGMPVTQSMPQIPPVRYSTTPQHSQQLQQQQLQQQQQQQQHNSSMMRYHSMPQPVTRASRPRPVPAAPAHTPKSPPAIPPARSRTSLDETGGNANGGDSQQDSIDAQIATQLFHNHDVKQRGRLTAEELQNLLQNDDNTHFCISSVDALINLFGASRFGTVNLSEFVSLYKRVKKWRKIYVDNDINGSFTITASEFHNSLQELGYLVPFDVSENLFDQYAEFIDPSKNGKELKFDRFVETLVWLMRLTKMFRKFDNNQEGVATVPYKDFIDLTLYLGRFLPH</sequence>
<feature type="region of interest" description="Disordered" evidence="6">
    <location>
        <begin position="1"/>
        <end position="172"/>
    </location>
</feature>
<feature type="domain" description="EF-hand" evidence="7">
    <location>
        <begin position="182"/>
        <end position="242"/>
    </location>
</feature>
<keyword evidence="9" id="KW-1185">Reference proteome</keyword>
<evidence type="ECO:0000259" key="7">
    <source>
        <dbReference type="Pfam" id="PF13499"/>
    </source>
</evidence>
<gene>
    <name evidence="8" type="ORF">LAME_0F01970G</name>
</gene>
<evidence type="ECO:0000313" key="9">
    <source>
        <dbReference type="Proteomes" id="UP000191144"/>
    </source>
</evidence>
<dbReference type="CDD" id="cd16180">
    <property type="entry name" value="EFh_PEF_Group_I"/>
    <property type="match status" value="1"/>
</dbReference>
<dbReference type="Proteomes" id="UP000191144">
    <property type="component" value="Chromosome F"/>
</dbReference>
<evidence type="ECO:0000256" key="4">
    <source>
        <dbReference type="ARBA" id="ARBA00022737"/>
    </source>
</evidence>
<dbReference type="Pfam" id="PF13499">
    <property type="entry name" value="EF-hand_7"/>
    <property type="match status" value="1"/>
</dbReference>
<keyword evidence="2" id="KW-0963">Cytoplasm</keyword>
<organism evidence="8 9">
    <name type="scientific">Lachancea meyersii CBS 8951</name>
    <dbReference type="NCBI Taxonomy" id="1266667"/>
    <lineage>
        <taxon>Eukaryota</taxon>
        <taxon>Fungi</taxon>
        <taxon>Dikarya</taxon>
        <taxon>Ascomycota</taxon>
        <taxon>Saccharomycotina</taxon>
        <taxon>Saccharomycetes</taxon>
        <taxon>Saccharomycetales</taxon>
        <taxon>Saccharomycetaceae</taxon>
        <taxon>Lachancea</taxon>
    </lineage>
</organism>
<keyword evidence="3" id="KW-0479">Metal-binding</keyword>
<keyword evidence="4" id="KW-0677">Repeat</keyword>
<evidence type="ECO:0000256" key="6">
    <source>
        <dbReference type="SAM" id="MobiDB-lite"/>
    </source>
</evidence>
<dbReference type="EMBL" id="LT598477">
    <property type="protein sequence ID" value="SCU92907.1"/>
    <property type="molecule type" value="Genomic_DNA"/>
</dbReference>
<name>A0A1G4JQ36_9SACH</name>
<dbReference type="InterPro" id="IPR051426">
    <property type="entry name" value="Peflin/Sorcin_CaBP"/>
</dbReference>
<dbReference type="Gene3D" id="1.10.238.10">
    <property type="entry name" value="EF-hand"/>
    <property type="match status" value="1"/>
</dbReference>
<feature type="compositionally biased region" description="Polar residues" evidence="6">
    <location>
        <begin position="67"/>
        <end position="81"/>
    </location>
</feature>
<feature type="compositionally biased region" description="Low complexity" evidence="6">
    <location>
        <begin position="96"/>
        <end position="111"/>
    </location>
</feature>
<dbReference type="GO" id="GO:0005509">
    <property type="term" value="F:calcium ion binding"/>
    <property type="evidence" value="ECO:0007669"/>
    <property type="project" value="InterPro"/>
</dbReference>
<dbReference type="GO" id="GO:0005737">
    <property type="term" value="C:cytoplasm"/>
    <property type="evidence" value="ECO:0007669"/>
    <property type="project" value="UniProtKB-SubCell"/>
</dbReference>
<dbReference type="OrthoDB" id="186625at2759"/>
<dbReference type="PANTHER" id="PTHR46212">
    <property type="entry name" value="PEFLIN"/>
    <property type="match status" value="1"/>
</dbReference>
<dbReference type="InterPro" id="IPR002048">
    <property type="entry name" value="EF_hand_dom"/>
</dbReference>
<dbReference type="SUPFAM" id="SSF47473">
    <property type="entry name" value="EF-hand"/>
    <property type="match status" value="1"/>
</dbReference>
<keyword evidence="5" id="KW-0106">Calcium</keyword>
<dbReference type="InterPro" id="IPR011992">
    <property type="entry name" value="EF-hand-dom_pair"/>
</dbReference>
<accession>A0A1G4JQ36</accession>
<feature type="compositionally biased region" description="Basic and acidic residues" evidence="6">
    <location>
        <begin position="22"/>
        <end position="36"/>
    </location>
</feature>
<evidence type="ECO:0000256" key="2">
    <source>
        <dbReference type="ARBA" id="ARBA00022490"/>
    </source>
</evidence>